<keyword evidence="2" id="KW-1133">Transmembrane helix</keyword>
<dbReference type="InterPro" id="IPR003148">
    <property type="entry name" value="RCK_N"/>
</dbReference>
<evidence type="ECO:0000259" key="3">
    <source>
        <dbReference type="PROSITE" id="PS51201"/>
    </source>
</evidence>
<evidence type="ECO:0000256" key="1">
    <source>
        <dbReference type="ARBA" id="ARBA00004651"/>
    </source>
</evidence>
<dbReference type="SUPFAM" id="SSF116726">
    <property type="entry name" value="TrkA C-terminal domain-like"/>
    <property type="match status" value="1"/>
</dbReference>
<dbReference type="AlphaFoldDB" id="A0A5C6AE45"/>
<dbReference type="SUPFAM" id="SSF51735">
    <property type="entry name" value="NAD(P)-binding Rossmann-fold domains"/>
    <property type="match status" value="1"/>
</dbReference>
<dbReference type="InterPro" id="IPR013099">
    <property type="entry name" value="K_chnl_dom"/>
</dbReference>
<organism evidence="5 6">
    <name type="scientific">Neorhodopirellula pilleata</name>
    <dbReference type="NCBI Taxonomy" id="2714738"/>
    <lineage>
        <taxon>Bacteria</taxon>
        <taxon>Pseudomonadati</taxon>
        <taxon>Planctomycetota</taxon>
        <taxon>Planctomycetia</taxon>
        <taxon>Pirellulales</taxon>
        <taxon>Pirellulaceae</taxon>
        <taxon>Neorhodopirellula</taxon>
    </lineage>
</organism>
<dbReference type="Gene3D" id="3.40.50.720">
    <property type="entry name" value="NAD(P)-binding Rossmann-like Domain"/>
    <property type="match status" value="1"/>
</dbReference>
<dbReference type="PROSITE" id="PS51201">
    <property type="entry name" value="RCK_N"/>
    <property type="match status" value="1"/>
</dbReference>
<dbReference type="OrthoDB" id="9785285at2"/>
<protein>
    <submittedName>
        <fullName evidence="5">Inner membrane protein YbaL</fullName>
    </submittedName>
</protein>
<dbReference type="PANTHER" id="PTHR43833">
    <property type="entry name" value="POTASSIUM CHANNEL PROTEIN 2-RELATED-RELATED"/>
    <property type="match status" value="1"/>
</dbReference>
<name>A0A5C6AE45_9BACT</name>
<proteinExistence type="predicted"/>
<dbReference type="PANTHER" id="PTHR43833:SF9">
    <property type="entry name" value="POTASSIUM CHANNEL PROTEIN YUGO-RELATED"/>
    <property type="match status" value="1"/>
</dbReference>
<feature type="transmembrane region" description="Helical" evidence="2">
    <location>
        <begin position="34"/>
        <end position="53"/>
    </location>
</feature>
<evidence type="ECO:0000313" key="5">
    <source>
        <dbReference type="EMBL" id="TWT97455.1"/>
    </source>
</evidence>
<keyword evidence="2" id="KW-0812">Transmembrane</keyword>
<reference evidence="5 6" key="1">
    <citation type="submission" date="2019-02" db="EMBL/GenBank/DDBJ databases">
        <title>Deep-cultivation of Planctomycetes and their phenomic and genomic characterization uncovers novel biology.</title>
        <authorList>
            <person name="Wiegand S."/>
            <person name="Jogler M."/>
            <person name="Boedeker C."/>
            <person name="Pinto D."/>
            <person name="Vollmers J."/>
            <person name="Rivas-Marin E."/>
            <person name="Kohn T."/>
            <person name="Peeters S.H."/>
            <person name="Heuer A."/>
            <person name="Rast P."/>
            <person name="Oberbeckmann S."/>
            <person name="Bunk B."/>
            <person name="Jeske O."/>
            <person name="Meyerdierks A."/>
            <person name="Storesund J.E."/>
            <person name="Kallscheuer N."/>
            <person name="Luecker S."/>
            <person name="Lage O.M."/>
            <person name="Pohl T."/>
            <person name="Merkel B.J."/>
            <person name="Hornburger P."/>
            <person name="Mueller R.-W."/>
            <person name="Bruemmer F."/>
            <person name="Labrenz M."/>
            <person name="Spormann A.M."/>
            <person name="Op Den Camp H."/>
            <person name="Overmann J."/>
            <person name="Amann R."/>
            <person name="Jetten M.S.M."/>
            <person name="Mascher T."/>
            <person name="Medema M.H."/>
            <person name="Devos D.P."/>
            <person name="Kaster A.-K."/>
            <person name="Ovreas L."/>
            <person name="Rohde M."/>
            <person name="Galperin M.Y."/>
            <person name="Jogler C."/>
        </authorList>
    </citation>
    <scope>NUCLEOTIDE SEQUENCE [LARGE SCALE GENOMIC DNA]</scope>
    <source>
        <strain evidence="5 6">Pla100</strain>
    </source>
</reference>
<accession>A0A5C6AE45</accession>
<dbReference type="GO" id="GO:0006813">
    <property type="term" value="P:potassium ion transport"/>
    <property type="evidence" value="ECO:0007669"/>
    <property type="project" value="InterPro"/>
</dbReference>
<feature type="transmembrane region" description="Helical" evidence="2">
    <location>
        <begin position="65"/>
        <end position="88"/>
    </location>
</feature>
<comment type="caution">
    <text evidence="5">The sequence shown here is derived from an EMBL/GenBank/DDBJ whole genome shotgun (WGS) entry which is preliminary data.</text>
</comment>
<dbReference type="InterPro" id="IPR036721">
    <property type="entry name" value="RCK_C_sf"/>
</dbReference>
<dbReference type="GO" id="GO:0008324">
    <property type="term" value="F:monoatomic cation transmembrane transporter activity"/>
    <property type="evidence" value="ECO:0007669"/>
    <property type="project" value="InterPro"/>
</dbReference>
<feature type="domain" description="RCK N-terminal" evidence="3">
    <location>
        <begin position="109"/>
        <end position="225"/>
    </location>
</feature>
<evidence type="ECO:0000313" key="6">
    <source>
        <dbReference type="Proteomes" id="UP000316213"/>
    </source>
</evidence>
<dbReference type="InterPro" id="IPR006037">
    <property type="entry name" value="RCK_C"/>
</dbReference>
<dbReference type="Proteomes" id="UP000316213">
    <property type="component" value="Unassembled WGS sequence"/>
</dbReference>
<comment type="subcellular location">
    <subcellularLocation>
        <location evidence="1">Cell membrane</location>
        <topology evidence="1">Multi-pass membrane protein</topology>
    </subcellularLocation>
</comment>
<dbReference type="Pfam" id="PF02080">
    <property type="entry name" value="TrkA_C"/>
    <property type="match status" value="1"/>
</dbReference>
<evidence type="ECO:0000256" key="2">
    <source>
        <dbReference type="SAM" id="Phobius"/>
    </source>
</evidence>
<evidence type="ECO:0000259" key="4">
    <source>
        <dbReference type="PROSITE" id="PS51202"/>
    </source>
</evidence>
<dbReference type="GO" id="GO:0005886">
    <property type="term" value="C:plasma membrane"/>
    <property type="evidence" value="ECO:0007669"/>
    <property type="project" value="UniProtKB-SubCell"/>
</dbReference>
<keyword evidence="2" id="KW-0472">Membrane</keyword>
<feature type="transmembrane region" description="Helical" evidence="2">
    <location>
        <begin position="9"/>
        <end position="28"/>
    </location>
</feature>
<dbReference type="InterPro" id="IPR036291">
    <property type="entry name" value="NAD(P)-bd_dom_sf"/>
</dbReference>
<dbReference type="SUPFAM" id="SSF81324">
    <property type="entry name" value="Voltage-gated potassium channels"/>
    <property type="match status" value="1"/>
</dbReference>
<feature type="domain" description="RCK C-terminal" evidence="4">
    <location>
        <begin position="255"/>
        <end position="341"/>
    </location>
</feature>
<keyword evidence="6" id="KW-1185">Reference proteome</keyword>
<dbReference type="Gene3D" id="3.30.70.1450">
    <property type="entry name" value="Regulator of K+ conductance, C-terminal domain"/>
    <property type="match status" value="1"/>
</dbReference>
<sequence>MNPTPFRRVFVGLGVFLLVCLLAFLGYVREGWSAGDAVYMVVITIFGVGYGEVQPVQTPSLRTLTILVIVFGYGAAVYAVGGFIQVLIDGELQSAFRSRKMSQGIASLRNHTILCGYGRMGMIVAEELKQLEHPFLILDESESRVAQAQAAGYLAMVGSATEEESLKKAGIEHARSIATMLPDDALNAFVCVTVRDLNKSVEIISRGESLHVEKRLRRCGADHVVMAAAISAKRTTQLIAQPTAASLLASNGSTRDLRDELSTIGLQMEELQIGATSHLANRTLGEIEVRGNRGFLIVAVRGAGGNIDMNPSGDRKLSAGDRVIVVGHRDDIAALCQAHTLKRQRMTYRGATLS</sequence>
<gene>
    <name evidence="5" type="primary">ybaL_2</name>
    <name evidence="5" type="ORF">Pla100_26090</name>
</gene>
<dbReference type="InterPro" id="IPR050721">
    <property type="entry name" value="Trk_Ktr_HKT_K-transport"/>
</dbReference>
<dbReference type="RefSeq" id="WP_146578035.1">
    <property type="nucleotide sequence ID" value="NZ_SJPM01000004.1"/>
</dbReference>
<dbReference type="EMBL" id="SJPM01000004">
    <property type="protein sequence ID" value="TWT97455.1"/>
    <property type="molecule type" value="Genomic_DNA"/>
</dbReference>
<dbReference type="Gene3D" id="1.10.287.70">
    <property type="match status" value="1"/>
</dbReference>
<dbReference type="Pfam" id="PF07885">
    <property type="entry name" value="Ion_trans_2"/>
    <property type="match status" value="1"/>
</dbReference>
<dbReference type="Pfam" id="PF02254">
    <property type="entry name" value="TrkA_N"/>
    <property type="match status" value="1"/>
</dbReference>
<dbReference type="PROSITE" id="PS51202">
    <property type="entry name" value="RCK_C"/>
    <property type="match status" value="1"/>
</dbReference>